<reference evidence="1 2" key="1">
    <citation type="submission" date="2019-06" db="EMBL/GenBank/DDBJ databases">
        <title>Sequencing the genomes of 1000 actinobacteria strains.</title>
        <authorList>
            <person name="Klenk H.-P."/>
        </authorList>
    </citation>
    <scope>NUCLEOTIDE SEQUENCE [LARGE SCALE GENOMIC DNA]</scope>
    <source>
        <strain evidence="1 2">DSM 45015</strain>
    </source>
</reference>
<dbReference type="AlphaFoldDB" id="A0A543N9P0"/>
<comment type="caution">
    <text evidence="1">The sequence shown here is derived from an EMBL/GenBank/DDBJ whole genome shotgun (WGS) entry which is preliminary data.</text>
</comment>
<dbReference type="EMBL" id="VFQC01000002">
    <property type="protein sequence ID" value="TQN28533.1"/>
    <property type="molecule type" value="Genomic_DNA"/>
</dbReference>
<dbReference type="Pfam" id="PF21813">
    <property type="entry name" value="DUF6882"/>
    <property type="match status" value="1"/>
</dbReference>
<accession>A0A543N9P0</accession>
<gene>
    <name evidence="1" type="ORF">FHX37_3878</name>
</gene>
<dbReference type="InterPro" id="IPR049249">
    <property type="entry name" value="DUF6882"/>
</dbReference>
<dbReference type="RefSeq" id="WP_141925571.1">
    <property type="nucleotide sequence ID" value="NZ_VFQC01000002.1"/>
</dbReference>
<protein>
    <submittedName>
        <fullName evidence="1">Uncharacterized protein</fullName>
    </submittedName>
</protein>
<evidence type="ECO:0000313" key="1">
    <source>
        <dbReference type="EMBL" id="TQN28533.1"/>
    </source>
</evidence>
<proteinExistence type="predicted"/>
<organism evidence="1 2">
    <name type="scientific">Haloactinospora alba</name>
    <dbReference type="NCBI Taxonomy" id="405555"/>
    <lineage>
        <taxon>Bacteria</taxon>
        <taxon>Bacillati</taxon>
        <taxon>Actinomycetota</taxon>
        <taxon>Actinomycetes</taxon>
        <taxon>Streptosporangiales</taxon>
        <taxon>Nocardiopsidaceae</taxon>
        <taxon>Haloactinospora</taxon>
    </lineage>
</organism>
<evidence type="ECO:0000313" key="2">
    <source>
        <dbReference type="Proteomes" id="UP000317422"/>
    </source>
</evidence>
<sequence length="237" mass="26019">MNVPSPEPRQWFSAHLEYFGAMYAAWTLEQLELYNAHHPPADWSVDVEEGLFRQGGTTVRVAPLGTLGTDGSWVWAWANEHMHPPGSSRLSAARILYDFGEKGIPELATPRLELTEFADAGTAAERLLLAVTGMLYGYGYATVPTDTGAHYAMLVIDDALPRPAFDLATLPRRLMQGTEVFPHNHSATVDGYLRRHGFDVAAANDGTRYASRPDCTVRTTFDPNGRISDISAQNTPG</sequence>
<keyword evidence="2" id="KW-1185">Reference proteome</keyword>
<dbReference type="Proteomes" id="UP000317422">
    <property type="component" value="Unassembled WGS sequence"/>
</dbReference>
<dbReference type="OrthoDB" id="7859927at2"/>
<name>A0A543N9P0_9ACTN</name>